<dbReference type="EMBL" id="FNEI01000006">
    <property type="protein sequence ID" value="SDJ05104.1"/>
    <property type="molecule type" value="Genomic_DNA"/>
</dbReference>
<reference evidence="2" key="1">
    <citation type="submission" date="2016-10" db="EMBL/GenBank/DDBJ databases">
        <authorList>
            <person name="Varghese N."/>
            <person name="Submissions S."/>
        </authorList>
    </citation>
    <scope>NUCLEOTIDE SEQUENCE [LARGE SCALE GENOMIC DNA]</scope>
    <source>
        <strain evidence="2">CGMCC 1.10783</strain>
    </source>
</reference>
<sequence>MRGRNWLVRRAERRLGPELGALRFVATSSKVYWKALAPCLAVGFAYGAIGEFVTPRSSREPGLFTDLPMYLLVSTLTGLVLWSLTLLLSFRKLLVFDGGLAARIAQKHTTVVFRWPEIDAATVKAVTTAEGATPSRMLAAGRKASLGVSGRNALVFRAAGGFWLFESRGDTAPLVLAIQQAMLDAGVPGAAGVASRALPPAVVTTRTSLD</sequence>
<evidence type="ECO:0000313" key="2">
    <source>
        <dbReference type="Proteomes" id="UP000182130"/>
    </source>
</evidence>
<keyword evidence="2" id="KW-1185">Reference proteome</keyword>
<dbReference type="RefSeq" id="WP_074588701.1">
    <property type="nucleotide sequence ID" value="NZ_FNEI01000006.1"/>
</dbReference>
<dbReference type="OrthoDB" id="4931895at2"/>
<dbReference type="Proteomes" id="UP000182130">
    <property type="component" value="Unassembled WGS sequence"/>
</dbReference>
<proteinExistence type="predicted"/>
<accession>A0A1G8QJX8</accession>
<evidence type="ECO:0000313" key="1">
    <source>
        <dbReference type="EMBL" id="SDJ05104.1"/>
    </source>
</evidence>
<protein>
    <submittedName>
        <fullName evidence="1">Uncharacterized protein</fullName>
    </submittedName>
</protein>
<dbReference type="STRING" id="1045773.SAMN05216555_106208"/>
<gene>
    <name evidence="1" type="ORF">SAMN05216555_106208</name>
</gene>
<name>A0A1G8QJX8_9MICC</name>
<dbReference type="AlphaFoldDB" id="A0A1G8QJX8"/>
<organism evidence="1 2">
    <name type="scientific">Arthrobacter cupressi</name>
    <dbReference type="NCBI Taxonomy" id="1045773"/>
    <lineage>
        <taxon>Bacteria</taxon>
        <taxon>Bacillati</taxon>
        <taxon>Actinomycetota</taxon>
        <taxon>Actinomycetes</taxon>
        <taxon>Micrococcales</taxon>
        <taxon>Micrococcaceae</taxon>
        <taxon>Arthrobacter</taxon>
    </lineage>
</organism>